<dbReference type="SUPFAM" id="SSF53056">
    <property type="entry name" value="beta-carbonic anhydrase, cab"/>
    <property type="match status" value="1"/>
</dbReference>
<protein>
    <submittedName>
        <fullName evidence="1">Uncharacterized protein</fullName>
    </submittedName>
</protein>
<dbReference type="EMBL" id="MN739050">
    <property type="protein sequence ID" value="QHS86088.1"/>
    <property type="molecule type" value="Genomic_DNA"/>
</dbReference>
<name>A0A6C0B3I2_9ZZZZ</name>
<dbReference type="GO" id="GO:0004089">
    <property type="term" value="F:carbonate dehydratase activity"/>
    <property type="evidence" value="ECO:0007669"/>
    <property type="project" value="InterPro"/>
</dbReference>
<dbReference type="GO" id="GO:0008270">
    <property type="term" value="F:zinc ion binding"/>
    <property type="evidence" value="ECO:0007669"/>
    <property type="project" value="InterPro"/>
</dbReference>
<reference evidence="1" key="1">
    <citation type="journal article" date="2020" name="Nature">
        <title>Giant virus diversity and host interactions through global metagenomics.</title>
        <authorList>
            <person name="Schulz F."/>
            <person name="Roux S."/>
            <person name="Paez-Espino D."/>
            <person name="Jungbluth S."/>
            <person name="Walsh D.A."/>
            <person name="Denef V.J."/>
            <person name="McMahon K.D."/>
            <person name="Konstantinidis K.T."/>
            <person name="Eloe-Fadrosh E.A."/>
            <person name="Kyrpides N.C."/>
            <person name="Woyke T."/>
        </authorList>
    </citation>
    <scope>NUCLEOTIDE SEQUENCE</scope>
    <source>
        <strain evidence="1">GVMAG-M-3300009185-7</strain>
    </source>
</reference>
<dbReference type="AlphaFoldDB" id="A0A6C0B3I2"/>
<proteinExistence type="predicted"/>
<organism evidence="1">
    <name type="scientific">viral metagenome</name>
    <dbReference type="NCBI Taxonomy" id="1070528"/>
    <lineage>
        <taxon>unclassified sequences</taxon>
        <taxon>metagenomes</taxon>
        <taxon>organismal metagenomes</taxon>
    </lineage>
</organism>
<accession>A0A6C0B3I2</accession>
<dbReference type="InterPro" id="IPR036874">
    <property type="entry name" value="Carbonic_anhydrase_sf"/>
</dbReference>
<sequence>MSNFQTGTRGLSAGDWIRLKRIQGTRPNPLPTEIGVDIPDNAPPTDSANTTAFVLACIDPRFASALEAYLAEELAQVGFFTYDLFILAGASLGGNLTGPGGCAVATSNWQNTLLDHIQAAITLHNVTSFYVVDHLLCGAYSNCVLSGGPDTSATPHSTQFGTLKTLIDSHNFVSNAGIPSTPGSTIFPTPNWHGLYFDVPVGSQTVLRDYANIQQFIEYFPPTSTAKVLVLGCIDPRFNATLTSFLVNYKEVQFIYDLFILAGASLGANQSYNLNGTPRTSGNTGDAYPNNALAPNPGRAAVGPMGATWGPTFFDHLSIARLLHQITEVWVFDHLDCGAYKLIKLNNGTTPLVLPPDNDIAPHTEELLKLQTRINTYTSTTDYLNNPPTQLAFKGFILDLHGTITKVVDDGRGINIDPSKAPGSSRIRNPASDNTDRLAFNSADFVTHSHTGSCTSHVTVTRLCTCYPSLVYTKPGICAKCKNGIVS</sequence>
<evidence type="ECO:0000313" key="1">
    <source>
        <dbReference type="EMBL" id="QHS86088.1"/>
    </source>
</evidence>